<accession>A0ABW1K8H6</accession>
<evidence type="ECO:0000313" key="3">
    <source>
        <dbReference type="Proteomes" id="UP001596203"/>
    </source>
</evidence>
<dbReference type="RefSeq" id="WP_377421917.1">
    <property type="nucleotide sequence ID" value="NZ_JBHSPR010000010.1"/>
</dbReference>
<organism evidence="2 3">
    <name type="scientific">Plantactinospora solaniradicis</name>
    <dbReference type="NCBI Taxonomy" id="1723736"/>
    <lineage>
        <taxon>Bacteria</taxon>
        <taxon>Bacillati</taxon>
        <taxon>Actinomycetota</taxon>
        <taxon>Actinomycetes</taxon>
        <taxon>Micromonosporales</taxon>
        <taxon>Micromonosporaceae</taxon>
        <taxon>Plantactinospora</taxon>
    </lineage>
</organism>
<comment type="caution">
    <text evidence="2">The sequence shown here is derived from an EMBL/GenBank/DDBJ whole genome shotgun (WGS) entry which is preliminary data.</text>
</comment>
<feature type="compositionally biased region" description="Basic and acidic residues" evidence="1">
    <location>
        <begin position="20"/>
        <end position="30"/>
    </location>
</feature>
<protein>
    <submittedName>
        <fullName evidence="2">DUF6907 domain-containing protein</fullName>
    </submittedName>
</protein>
<feature type="region of interest" description="Disordered" evidence="1">
    <location>
        <begin position="1"/>
        <end position="30"/>
    </location>
</feature>
<name>A0ABW1K8H6_9ACTN</name>
<evidence type="ECO:0000256" key="1">
    <source>
        <dbReference type="SAM" id="MobiDB-lite"/>
    </source>
</evidence>
<evidence type="ECO:0000313" key="2">
    <source>
        <dbReference type="EMBL" id="MFC6017572.1"/>
    </source>
</evidence>
<dbReference type="Proteomes" id="UP001596203">
    <property type="component" value="Unassembled WGS sequence"/>
</dbReference>
<keyword evidence="3" id="KW-1185">Reference proteome</keyword>
<dbReference type="Pfam" id="PF21848">
    <property type="entry name" value="DUF6907"/>
    <property type="match status" value="1"/>
</dbReference>
<gene>
    <name evidence="2" type="ORF">ACFP2T_15320</name>
</gene>
<proteinExistence type="predicted"/>
<sequence>MSAGKGRRNPSRPPASAKRWRPDPRTKPCPEFCRVDHGQKAEIEQETAIRLHEVRLPEIFHGSDYIASVAVATCDDLETGERTAVTVSVGTGDGELSPDHAARLAGQLTIASAVARTGAGPTDSETETVAGVHSWCVGEMNRTCDGMDCMSEPVDTLATAGEQIHQDAGGVTVGVASVYAETRDDGRPGVHLVVAGPTGLGEPREAWVSFTPSEARQFAARVLAEAERVEST</sequence>
<reference evidence="3" key="1">
    <citation type="journal article" date="2019" name="Int. J. Syst. Evol. Microbiol.">
        <title>The Global Catalogue of Microorganisms (GCM) 10K type strain sequencing project: providing services to taxonomists for standard genome sequencing and annotation.</title>
        <authorList>
            <consortium name="The Broad Institute Genomics Platform"/>
            <consortium name="The Broad Institute Genome Sequencing Center for Infectious Disease"/>
            <person name="Wu L."/>
            <person name="Ma J."/>
        </authorList>
    </citation>
    <scope>NUCLEOTIDE SEQUENCE [LARGE SCALE GENOMIC DNA]</scope>
    <source>
        <strain evidence="3">ZS-35-S2</strain>
    </source>
</reference>
<dbReference type="InterPro" id="IPR054202">
    <property type="entry name" value="DUF6907"/>
</dbReference>
<dbReference type="EMBL" id="JBHSPR010000010">
    <property type="protein sequence ID" value="MFC6017572.1"/>
    <property type="molecule type" value="Genomic_DNA"/>
</dbReference>
<feature type="compositionally biased region" description="Basic residues" evidence="1">
    <location>
        <begin position="1"/>
        <end position="10"/>
    </location>
</feature>